<dbReference type="AlphaFoldDB" id="A0A401YWT9"/>
<dbReference type="InterPro" id="IPR043917">
    <property type="entry name" value="DUF5753"/>
</dbReference>
<name>A0A401YWT9_9ACTN</name>
<dbReference type="RefSeq" id="WP_246127065.1">
    <property type="nucleotide sequence ID" value="NZ_BIFH01000031.1"/>
</dbReference>
<proteinExistence type="predicted"/>
<dbReference type="InterPro" id="IPR007278">
    <property type="entry name" value="DUF397"/>
</dbReference>
<evidence type="ECO:0008006" key="5">
    <source>
        <dbReference type="Google" id="ProtNLM"/>
    </source>
</evidence>
<protein>
    <recommendedName>
        <fullName evidence="5">DUF397 domain-containing protein</fullName>
    </recommendedName>
</protein>
<evidence type="ECO:0000313" key="3">
    <source>
        <dbReference type="EMBL" id="GCD99074.1"/>
    </source>
</evidence>
<feature type="domain" description="DUF5753" evidence="2">
    <location>
        <begin position="2"/>
        <end position="44"/>
    </location>
</feature>
<dbReference type="Proteomes" id="UP000286931">
    <property type="component" value="Unassembled WGS sequence"/>
</dbReference>
<dbReference type="Pfam" id="PF19054">
    <property type="entry name" value="DUF5753"/>
    <property type="match status" value="1"/>
</dbReference>
<evidence type="ECO:0000259" key="2">
    <source>
        <dbReference type="Pfam" id="PF19054"/>
    </source>
</evidence>
<keyword evidence="4" id="KW-1185">Reference proteome</keyword>
<organism evidence="3 4">
    <name type="scientific">Embleya hyalina</name>
    <dbReference type="NCBI Taxonomy" id="516124"/>
    <lineage>
        <taxon>Bacteria</taxon>
        <taxon>Bacillati</taxon>
        <taxon>Actinomycetota</taxon>
        <taxon>Actinomycetes</taxon>
        <taxon>Kitasatosporales</taxon>
        <taxon>Streptomycetaceae</taxon>
        <taxon>Embleya</taxon>
    </lineage>
</organism>
<dbReference type="EMBL" id="BIFH01000031">
    <property type="protein sequence ID" value="GCD99074.1"/>
    <property type="molecule type" value="Genomic_DNA"/>
</dbReference>
<feature type="domain" description="DUF397" evidence="1">
    <location>
        <begin position="65"/>
        <end position="120"/>
    </location>
</feature>
<dbReference type="Pfam" id="PF04149">
    <property type="entry name" value="DUF397"/>
    <property type="match status" value="1"/>
</dbReference>
<accession>A0A401YWT9</accession>
<evidence type="ECO:0000259" key="1">
    <source>
        <dbReference type="Pfam" id="PF04149"/>
    </source>
</evidence>
<comment type="caution">
    <text evidence="3">The sequence shown here is derived from an EMBL/GenBank/DDBJ whole genome shotgun (WGS) entry which is preliminary data.</text>
</comment>
<evidence type="ECO:0000313" key="4">
    <source>
        <dbReference type="Proteomes" id="UP000286931"/>
    </source>
</evidence>
<gene>
    <name evidence="3" type="ORF">EHYA_06786</name>
</gene>
<reference evidence="3 4" key="1">
    <citation type="submission" date="2018-12" db="EMBL/GenBank/DDBJ databases">
        <title>Draft genome sequence of Embleya hyalina NBRC 13850T.</title>
        <authorList>
            <person name="Komaki H."/>
            <person name="Hosoyama A."/>
            <person name="Kimura A."/>
            <person name="Ichikawa N."/>
            <person name="Tamura T."/>
        </authorList>
    </citation>
    <scope>NUCLEOTIDE SEQUENCE [LARGE SCALE GENOMIC DNA]</scope>
    <source>
        <strain evidence="3 4">NBRC 13850</strain>
    </source>
</reference>
<sequence>MVAIEAVATDVVLTEPDDVARYTQRYDLLRDAALSCGDSVELIAAAARPADRWETTTDMSEKYTSWHKFRRSDESSNCVEVAGTVDAGGGVGVRDTKARGQGPVLEFGSSSWGRFLEAAKRGGRGL</sequence>